<keyword evidence="2" id="KW-1003">Cell membrane</keyword>
<feature type="transmembrane region" description="Helical" evidence="6">
    <location>
        <begin position="43"/>
        <end position="67"/>
    </location>
</feature>
<organism evidence="7 8">
    <name type="scientific">Ideonella azotifigens</name>
    <dbReference type="NCBI Taxonomy" id="513160"/>
    <lineage>
        <taxon>Bacteria</taxon>
        <taxon>Pseudomonadati</taxon>
        <taxon>Pseudomonadota</taxon>
        <taxon>Betaproteobacteria</taxon>
        <taxon>Burkholderiales</taxon>
        <taxon>Sphaerotilaceae</taxon>
        <taxon>Ideonella</taxon>
    </lineage>
</organism>
<evidence type="ECO:0000256" key="5">
    <source>
        <dbReference type="ARBA" id="ARBA00023136"/>
    </source>
</evidence>
<evidence type="ECO:0000313" key="8">
    <source>
        <dbReference type="Proteomes" id="UP001500279"/>
    </source>
</evidence>
<keyword evidence="5 6" id="KW-0472">Membrane</keyword>
<reference evidence="8" key="1">
    <citation type="journal article" date="2019" name="Int. J. Syst. Evol. Microbiol.">
        <title>The Global Catalogue of Microorganisms (GCM) 10K type strain sequencing project: providing services to taxonomists for standard genome sequencing and annotation.</title>
        <authorList>
            <consortium name="The Broad Institute Genomics Platform"/>
            <consortium name="The Broad Institute Genome Sequencing Center for Infectious Disease"/>
            <person name="Wu L."/>
            <person name="Ma J."/>
        </authorList>
    </citation>
    <scope>NUCLEOTIDE SEQUENCE [LARGE SCALE GENOMIC DNA]</scope>
    <source>
        <strain evidence="8">JCM 15503</strain>
    </source>
</reference>
<feature type="transmembrane region" description="Helical" evidence="6">
    <location>
        <begin position="152"/>
        <end position="175"/>
    </location>
</feature>
<feature type="transmembrane region" description="Helical" evidence="6">
    <location>
        <begin position="228"/>
        <end position="248"/>
    </location>
</feature>
<dbReference type="Pfam" id="PF03631">
    <property type="entry name" value="Virul_fac_BrkB"/>
    <property type="match status" value="1"/>
</dbReference>
<evidence type="ECO:0000256" key="6">
    <source>
        <dbReference type="SAM" id="Phobius"/>
    </source>
</evidence>
<feature type="transmembrane region" description="Helical" evidence="6">
    <location>
        <begin position="260"/>
        <end position="286"/>
    </location>
</feature>
<evidence type="ECO:0000256" key="2">
    <source>
        <dbReference type="ARBA" id="ARBA00022475"/>
    </source>
</evidence>
<comment type="caution">
    <text evidence="7">The sequence shown here is derived from an EMBL/GenBank/DDBJ whole genome shotgun (WGS) entry which is preliminary data.</text>
</comment>
<sequence>MSPPTPPSRPCPAPPGDGSVWHLLKGTLQAFIDDGGSSRGAALAYYTLFSAAPLLLIVIGVAGLVFGPDAARGEIFEQLRGLMGPTGAAAIQALLESVNQPHESLGATALGIVLTLIGATSVLAELQRSLDQIWCVPTPPSSGPWSLVRARLLGLGLILCLGFLLAVSLVLSAGIAATMRWWSRWFGEWALLVEAVNQVLSVGLMAVVFALIYKILPSAKVRWADVGTGALFTALLFTIGKGLIGWYIGTSSVASGFGAAGSFVVVLIWVYYSAQIFLLGAEFTWIHAQQRQGLRRAASPVAAGPQPVQHKHRLRA</sequence>
<dbReference type="InterPro" id="IPR017039">
    <property type="entry name" value="Virul_fac_BrkB"/>
</dbReference>
<feature type="transmembrane region" description="Helical" evidence="6">
    <location>
        <begin position="195"/>
        <end position="216"/>
    </location>
</feature>
<proteinExistence type="predicted"/>
<accession>A0ABP3UYU6</accession>
<dbReference type="PIRSF" id="PIRSF035875">
    <property type="entry name" value="RNase_BN"/>
    <property type="match status" value="1"/>
</dbReference>
<keyword evidence="3 6" id="KW-0812">Transmembrane</keyword>
<dbReference type="PANTHER" id="PTHR30213:SF1">
    <property type="entry name" value="INNER MEMBRANE PROTEIN YHJD"/>
    <property type="match status" value="1"/>
</dbReference>
<protein>
    <submittedName>
        <fullName evidence="7">YihY/virulence factor BrkB family protein</fullName>
    </submittedName>
</protein>
<dbReference type="Proteomes" id="UP001500279">
    <property type="component" value="Unassembled WGS sequence"/>
</dbReference>
<evidence type="ECO:0000256" key="1">
    <source>
        <dbReference type="ARBA" id="ARBA00004651"/>
    </source>
</evidence>
<keyword evidence="4 6" id="KW-1133">Transmembrane helix</keyword>
<dbReference type="NCBIfam" id="TIGR00765">
    <property type="entry name" value="yihY_not_rbn"/>
    <property type="match status" value="1"/>
</dbReference>
<dbReference type="EMBL" id="BAAAEW010000004">
    <property type="protein sequence ID" value="GAA0744415.1"/>
    <property type="molecule type" value="Genomic_DNA"/>
</dbReference>
<name>A0ABP3UYU6_9BURK</name>
<evidence type="ECO:0000256" key="3">
    <source>
        <dbReference type="ARBA" id="ARBA00022692"/>
    </source>
</evidence>
<dbReference type="PANTHER" id="PTHR30213">
    <property type="entry name" value="INNER MEMBRANE PROTEIN YHJD"/>
    <property type="match status" value="1"/>
</dbReference>
<dbReference type="RefSeq" id="WP_231010555.1">
    <property type="nucleotide sequence ID" value="NZ_BAAAEW010000004.1"/>
</dbReference>
<evidence type="ECO:0000313" key="7">
    <source>
        <dbReference type="EMBL" id="GAA0744415.1"/>
    </source>
</evidence>
<evidence type="ECO:0000256" key="4">
    <source>
        <dbReference type="ARBA" id="ARBA00022989"/>
    </source>
</evidence>
<comment type="subcellular location">
    <subcellularLocation>
        <location evidence="1">Cell membrane</location>
        <topology evidence="1">Multi-pass membrane protein</topology>
    </subcellularLocation>
</comment>
<gene>
    <name evidence="7" type="ORF">GCM10009107_09860</name>
</gene>
<keyword evidence="8" id="KW-1185">Reference proteome</keyword>